<feature type="compositionally biased region" description="Polar residues" evidence="2">
    <location>
        <begin position="78"/>
        <end position="95"/>
    </location>
</feature>
<dbReference type="PANTHER" id="PTHR13283:SF10">
    <property type="entry name" value="FERM DOMAIN-CONTAINING PROTEIN 8"/>
    <property type="match status" value="1"/>
</dbReference>
<keyword evidence="5" id="KW-1185">Reference proteome</keyword>
<dbReference type="GO" id="GO:0090090">
    <property type="term" value="P:negative regulation of canonical Wnt signaling pathway"/>
    <property type="evidence" value="ECO:0007669"/>
    <property type="project" value="TreeGrafter"/>
</dbReference>
<feature type="region of interest" description="Disordered" evidence="2">
    <location>
        <begin position="189"/>
        <end position="213"/>
    </location>
</feature>
<dbReference type="Pfam" id="PF00373">
    <property type="entry name" value="FERM_M"/>
    <property type="match status" value="1"/>
</dbReference>
<dbReference type="PROSITE" id="PS50057">
    <property type="entry name" value="FERM_3"/>
    <property type="match status" value="1"/>
</dbReference>
<dbReference type="InterPro" id="IPR019749">
    <property type="entry name" value="Band_41_domain"/>
</dbReference>
<dbReference type="InterPro" id="IPR000299">
    <property type="entry name" value="FERM_domain"/>
</dbReference>
<evidence type="ECO:0000313" key="4">
    <source>
        <dbReference type="EMBL" id="CAF3044747.1"/>
    </source>
</evidence>
<feature type="region of interest" description="Disordered" evidence="2">
    <location>
        <begin position="78"/>
        <end position="102"/>
    </location>
</feature>
<protein>
    <recommendedName>
        <fullName evidence="1">FERM domain-containing protein 8</fullName>
    </recommendedName>
</protein>
<dbReference type="EMBL" id="HG994588">
    <property type="protein sequence ID" value="CAF3044747.1"/>
    <property type="molecule type" value="Genomic_DNA"/>
</dbReference>
<name>A0A7R8D6V3_LEPSM</name>
<evidence type="ECO:0000259" key="3">
    <source>
        <dbReference type="PROSITE" id="PS50057"/>
    </source>
</evidence>
<feature type="domain" description="FERM" evidence="3">
    <location>
        <begin position="236"/>
        <end position="559"/>
    </location>
</feature>
<reference evidence="4" key="1">
    <citation type="submission" date="2021-02" db="EMBL/GenBank/DDBJ databases">
        <authorList>
            <person name="Bekaert M."/>
        </authorList>
    </citation>
    <scope>NUCLEOTIDE SEQUENCE</scope>
    <source>
        <strain evidence="4">IoA-00</strain>
    </source>
</reference>
<evidence type="ECO:0000313" key="5">
    <source>
        <dbReference type="Proteomes" id="UP000675881"/>
    </source>
</evidence>
<evidence type="ECO:0000256" key="1">
    <source>
        <dbReference type="ARBA" id="ARBA00039547"/>
    </source>
</evidence>
<dbReference type="PANTHER" id="PTHR13283">
    <property type="entry name" value="KREV INTERACTION TRAPPED 1-RELATED"/>
    <property type="match status" value="1"/>
</dbReference>
<dbReference type="Proteomes" id="UP000675881">
    <property type="component" value="Chromosome 9"/>
</dbReference>
<dbReference type="InterPro" id="IPR051594">
    <property type="entry name" value="KRIT1/FRMD8"/>
</dbReference>
<dbReference type="Gene3D" id="1.20.80.10">
    <property type="match status" value="1"/>
</dbReference>
<dbReference type="InterPro" id="IPR014352">
    <property type="entry name" value="FERM/acyl-CoA-bd_prot_sf"/>
</dbReference>
<dbReference type="InterPro" id="IPR019748">
    <property type="entry name" value="FERM_central"/>
</dbReference>
<dbReference type="SUPFAM" id="SSF47031">
    <property type="entry name" value="Second domain of FERM"/>
    <property type="match status" value="1"/>
</dbReference>
<dbReference type="GO" id="GO:0048731">
    <property type="term" value="P:system development"/>
    <property type="evidence" value="ECO:0007669"/>
    <property type="project" value="UniProtKB-ARBA"/>
</dbReference>
<dbReference type="InterPro" id="IPR011993">
    <property type="entry name" value="PH-like_dom_sf"/>
</dbReference>
<dbReference type="AlphaFoldDB" id="A0A7R8D6V3"/>
<feature type="compositionally biased region" description="Low complexity" evidence="2">
    <location>
        <begin position="35"/>
        <end position="54"/>
    </location>
</feature>
<gene>
    <name evidence="4" type="ORF">LSAA_14637</name>
</gene>
<dbReference type="GO" id="GO:0009887">
    <property type="term" value="P:animal organ morphogenesis"/>
    <property type="evidence" value="ECO:0007669"/>
    <property type="project" value="UniProtKB-ARBA"/>
</dbReference>
<feature type="region of interest" description="Disordered" evidence="2">
    <location>
        <begin position="1"/>
        <end position="65"/>
    </location>
</feature>
<dbReference type="Gene3D" id="2.30.29.30">
    <property type="entry name" value="Pleckstrin-homology domain (PH domain)/Phosphotyrosine-binding domain (PTB)"/>
    <property type="match status" value="1"/>
</dbReference>
<feature type="compositionally biased region" description="Low complexity" evidence="2">
    <location>
        <begin position="1"/>
        <end position="18"/>
    </location>
</feature>
<dbReference type="Gene3D" id="3.10.20.90">
    <property type="entry name" value="Phosphatidylinositol 3-kinase Catalytic Subunit, Chain A, domain 1"/>
    <property type="match status" value="1"/>
</dbReference>
<evidence type="ECO:0000256" key="2">
    <source>
        <dbReference type="SAM" id="MobiDB-lite"/>
    </source>
</evidence>
<accession>A0A7R8D6V3</accession>
<sequence>MTTANSSSSSSSTTSSTSQPSNHYHSTTSQVHTLTSSTNTNNNNGGSNNNNNNPGIPPPPPDNYVTIIPVVDQYGSGQFRSRRTTAPNASKQTGTNHRKKNKIRSDIESDYGTYSGQREYYREQRSRGDYLTRGAALNAANSANTTEYVPSNSSHLHATLTRSNIVPSHIDNSSSSVYSVSQRGNLVTESLPPQHDQLEREPRRYEMSRGTRSGTSALIDQKKFDRRNPTILRKKLDVCIYLMSSVGIKLEVEEGSTITAAELVNTLIEEEELSLPRSPHHKSFYIRREWNHFLQRFSSAPLEKKALDEPILSLQRNVFFSHKSDEVKIRDHKILELLYEEAKYNILTGQYPCELSDYVMLGGIQARLELGTYDQDIHTPSYFRSIMYRFLPEHASIYGNWSSWVPWRSGGAKNSLEVRLIEQYKMILANASPKRLVRKYLEFCWSLPYYGSAFFHGQIETPARSLTSLVINRDTEVLIAINSQGFYVIDPIKVVILLGLKLEELIFCVIENGRRVSKILQIFSRQAVQMDALIATFVDDLKQRVALYNDDPEANIFNDSSSMEADDCLVPLTTVSRRGIPESCLSNKLNRLTLATFDDEGHCIGHMGSWSFSN</sequence>
<dbReference type="SMART" id="SM00295">
    <property type="entry name" value="B41"/>
    <property type="match status" value="1"/>
</dbReference>
<proteinExistence type="predicted"/>
<dbReference type="GO" id="GO:0005886">
    <property type="term" value="C:plasma membrane"/>
    <property type="evidence" value="ECO:0007669"/>
    <property type="project" value="TreeGrafter"/>
</dbReference>
<feature type="compositionally biased region" description="Polar residues" evidence="2">
    <location>
        <begin position="19"/>
        <end position="34"/>
    </location>
</feature>
<feature type="compositionally biased region" description="Basic and acidic residues" evidence="2">
    <location>
        <begin position="196"/>
        <end position="209"/>
    </location>
</feature>
<dbReference type="OrthoDB" id="2142533at2759"/>
<dbReference type="CDD" id="cd14473">
    <property type="entry name" value="FERM_B-lobe"/>
    <property type="match status" value="1"/>
</dbReference>
<organism evidence="4 5">
    <name type="scientific">Lepeophtheirus salmonis</name>
    <name type="common">Salmon louse</name>
    <name type="synonym">Caligus salmonis</name>
    <dbReference type="NCBI Taxonomy" id="72036"/>
    <lineage>
        <taxon>Eukaryota</taxon>
        <taxon>Metazoa</taxon>
        <taxon>Ecdysozoa</taxon>
        <taxon>Arthropoda</taxon>
        <taxon>Crustacea</taxon>
        <taxon>Multicrustacea</taxon>
        <taxon>Hexanauplia</taxon>
        <taxon>Copepoda</taxon>
        <taxon>Siphonostomatoida</taxon>
        <taxon>Caligidae</taxon>
        <taxon>Lepeophtheirus</taxon>
    </lineage>
</organism>
<dbReference type="InterPro" id="IPR035963">
    <property type="entry name" value="FERM_2"/>
</dbReference>